<gene>
    <name evidence="2" type="ORF">J0X19_22160</name>
</gene>
<sequence>MSVSARPPHLRGFTYWHLVRFLQKHNPNVIGLSEKLLKPTARVLSKAGKFWKEYLSAEPSQTCIYSGELLTLANMSLDHFLPWSYVAHDQLWNIIPTPKKVNSAKSDWLPSFGLYFDAYAQLQFNGFQYHASRGNDTLLEDYHILFSQDLNFLQGQTFDWFRERLERQIVPQLQTAQNLGFSYPFEYKLPVPNV</sequence>
<feature type="domain" description="HNH nuclease" evidence="1">
    <location>
        <begin position="63"/>
        <end position="110"/>
    </location>
</feature>
<accession>A0A939F0T9</accession>
<dbReference type="Gene3D" id="1.10.30.50">
    <property type="match status" value="1"/>
</dbReference>
<evidence type="ECO:0000259" key="1">
    <source>
        <dbReference type="Pfam" id="PF13395"/>
    </source>
</evidence>
<dbReference type="AlphaFoldDB" id="A0A939F0T9"/>
<dbReference type="Proteomes" id="UP000664144">
    <property type="component" value="Unassembled WGS sequence"/>
</dbReference>
<name>A0A939F0T9_9BACT</name>
<dbReference type="InterPro" id="IPR003615">
    <property type="entry name" value="HNH_nuc"/>
</dbReference>
<evidence type="ECO:0000313" key="2">
    <source>
        <dbReference type="EMBL" id="MBO0360681.1"/>
    </source>
</evidence>
<comment type="caution">
    <text evidence="2">The sequence shown here is derived from an EMBL/GenBank/DDBJ whole genome shotgun (WGS) entry which is preliminary data.</text>
</comment>
<dbReference type="EMBL" id="JAFLQZ010000022">
    <property type="protein sequence ID" value="MBO0360681.1"/>
    <property type="molecule type" value="Genomic_DNA"/>
</dbReference>
<organism evidence="2 3">
    <name type="scientific">Hymenobacter telluris</name>
    <dbReference type="NCBI Taxonomy" id="2816474"/>
    <lineage>
        <taxon>Bacteria</taxon>
        <taxon>Pseudomonadati</taxon>
        <taxon>Bacteroidota</taxon>
        <taxon>Cytophagia</taxon>
        <taxon>Cytophagales</taxon>
        <taxon>Hymenobacteraceae</taxon>
        <taxon>Hymenobacter</taxon>
    </lineage>
</organism>
<evidence type="ECO:0000313" key="3">
    <source>
        <dbReference type="Proteomes" id="UP000664144"/>
    </source>
</evidence>
<protein>
    <recommendedName>
        <fullName evidence="1">HNH nuclease domain-containing protein</fullName>
    </recommendedName>
</protein>
<proteinExistence type="predicted"/>
<reference evidence="2" key="1">
    <citation type="submission" date="2021-03" db="EMBL/GenBank/DDBJ databases">
        <authorList>
            <person name="Kim M.K."/>
        </authorList>
    </citation>
    <scope>NUCLEOTIDE SEQUENCE</scope>
    <source>
        <strain evidence="2">BT186</strain>
    </source>
</reference>
<keyword evidence="3" id="KW-1185">Reference proteome</keyword>
<dbReference type="Pfam" id="PF13395">
    <property type="entry name" value="HNH_4"/>
    <property type="match status" value="1"/>
</dbReference>